<dbReference type="EMBL" id="CATOUU010000976">
    <property type="protein sequence ID" value="CAI9964353.1"/>
    <property type="molecule type" value="Genomic_DNA"/>
</dbReference>
<evidence type="ECO:0000313" key="6">
    <source>
        <dbReference type="EMBL" id="CAL6115480.1"/>
    </source>
</evidence>
<dbReference type="InterPro" id="IPR011992">
    <property type="entry name" value="EF-hand-dom_pair"/>
</dbReference>
<dbReference type="PROSITE" id="PS00018">
    <property type="entry name" value="EF_HAND_1"/>
    <property type="match status" value="1"/>
</dbReference>
<reference evidence="3" key="1">
    <citation type="submission" date="2023-06" db="EMBL/GenBank/DDBJ databases">
        <authorList>
            <person name="Kurt Z."/>
        </authorList>
    </citation>
    <scope>NUCLEOTIDE SEQUENCE</scope>
</reference>
<feature type="domain" description="EF-hand" evidence="2">
    <location>
        <begin position="39"/>
        <end position="73"/>
    </location>
</feature>
<evidence type="ECO:0000259" key="2">
    <source>
        <dbReference type="PROSITE" id="PS50222"/>
    </source>
</evidence>
<dbReference type="InterPro" id="IPR002048">
    <property type="entry name" value="EF_hand_dom"/>
</dbReference>
<reference evidence="5 7" key="2">
    <citation type="submission" date="2024-07" db="EMBL/GenBank/DDBJ databases">
        <authorList>
            <person name="Akdeniz Z."/>
        </authorList>
    </citation>
    <scope>NUCLEOTIDE SEQUENCE [LARGE SCALE GENOMIC DNA]</scope>
</reference>
<evidence type="ECO:0000313" key="3">
    <source>
        <dbReference type="EMBL" id="CAI9923018.1"/>
    </source>
</evidence>
<evidence type="ECO:0000256" key="1">
    <source>
        <dbReference type="ARBA" id="ARBA00022837"/>
    </source>
</evidence>
<dbReference type="SUPFAM" id="SSF47473">
    <property type="entry name" value="EF-hand"/>
    <property type="match status" value="1"/>
</dbReference>
<evidence type="ECO:0000313" key="7">
    <source>
        <dbReference type="Proteomes" id="UP001642409"/>
    </source>
</evidence>
<dbReference type="Gene3D" id="1.10.238.10">
    <property type="entry name" value="EF-hand"/>
    <property type="match status" value="1"/>
</dbReference>
<dbReference type="Pfam" id="PF13499">
    <property type="entry name" value="EF-hand_7"/>
    <property type="match status" value="1"/>
</dbReference>
<dbReference type="GO" id="GO:0005509">
    <property type="term" value="F:calcium ion binding"/>
    <property type="evidence" value="ECO:0007669"/>
    <property type="project" value="InterPro"/>
</dbReference>
<dbReference type="Proteomes" id="UP001642409">
    <property type="component" value="Unassembled WGS sequence"/>
</dbReference>
<dbReference type="EMBL" id="CATOUU010000271">
    <property type="protein sequence ID" value="CAI9923018.1"/>
    <property type="molecule type" value="Genomic_DNA"/>
</dbReference>
<organism evidence="3">
    <name type="scientific">Hexamita inflata</name>
    <dbReference type="NCBI Taxonomy" id="28002"/>
    <lineage>
        <taxon>Eukaryota</taxon>
        <taxon>Metamonada</taxon>
        <taxon>Diplomonadida</taxon>
        <taxon>Hexamitidae</taxon>
        <taxon>Hexamitinae</taxon>
        <taxon>Hexamita</taxon>
    </lineage>
</organism>
<evidence type="ECO:0000313" key="5">
    <source>
        <dbReference type="EMBL" id="CAL6069774.1"/>
    </source>
</evidence>
<feature type="domain" description="EF-hand" evidence="2">
    <location>
        <begin position="3"/>
        <end position="38"/>
    </location>
</feature>
<keyword evidence="7" id="KW-1185">Reference proteome</keyword>
<dbReference type="InterPro" id="IPR018247">
    <property type="entry name" value="EF_Hand_1_Ca_BS"/>
</dbReference>
<protein>
    <submittedName>
        <fullName evidence="3">EF-hand domain</fullName>
    </submittedName>
    <submittedName>
        <fullName evidence="5">EF-hand_domain</fullName>
    </submittedName>
</protein>
<dbReference type="AlphaFoldDB" id="A0AA86NNZ8"/>
<comment type="caution">
    <text evidence="3">The sequence shown here is derived from an EMBL/GenBank/DDBJ whole genome shotgun (WGS) entry which is preliminary data.</text>
</comment>
<name>A0AA86NNZ8_9EUKA</name>
<dbReference type="EMBL" id="CAXDID020000280">
    <property type="protein sequence ID" value="CAL6069774.1"/>
    <property type="molecule type" value="Genomic_DNA"/>
</dbReference>
<dbReference type="EMBL" id="CAXDID020000884">
    <property type="protein sequence ID" value="CAL6115480.1"/>
    <property type="molecule type" value="Genomic_DNA"/>
</dbReference>
<evidence type="ECO:0000313" key="4">
    <source>
        <dbReference type="EMBL" id="CAI9964353.1"/>
    </source>
</evidence>
<keyword evidence="1" id="KW-0106">Calcium</keyword>
<sequence length="73" mass="8843">MKYSQEVFEKLFYEADMDKNDGIEYTELYSFLKKQNMNPDLALVRKLFQQFDKDGSGKIELKEWCEMMPQIFQ</sequence>
<dbReference type="PROSITE" id="PS50222">
    <property type="entry name" value="EF_HAND_2"/>
    <property type="match status" value="2"/>
</dbReference>
<dbReference type="CDD" id="cd00051">
    <property type="entry name" value="EFh"/>
    <property type="match status" value="1"/>
</dbReference>
<gene>
    <name evidence="3" type="ORF">HINF_LOCUS10663</name>
    <name evidence="4" type="ORF">HINF_LOCUS51998</name>
    <name evidence="5" type="ORF">HINF_LOCUS54137</name>
    <name evidence="6" type="ORF">HINF_LOCUS78644</name>
</gene>
<proteinExistence type="predicted"/>
<accession>A0AA86NNZ8</accession>
<dbReference type="SMART" id="SM00054">
    <property type="entry name" value="EFh"/>
    <property type="match status" value="2"/>
</dbReference>